<reference evidence="2 3" key="1">
    <citation type="submission" date="2020-08" db="EMBL/GenBank/DDBJ databases">
        <title>Genomic Encyclopedia of Type Strains, Phase IV (KMG-IV): sequencing the most valuable type-strain genomes for metagenomic binning, comparative biology and taxonomic classification.</title>
        <authorList>
            <person name="Goeker M."/>
        </authorList>
    </citation>
    <scope>NUCLEOTIDE SEQUENCE [LARGE SCALE GENOMIC DNA]</scope>
    <source>
        <strain evidence="2 3">DSM 18233</strain>
    </source>
</reference>
<protein>
    <submittedName>
        <fullName evidence="2">D-alanyl-D-alanine carboxypeptidase</fullName>
        <ecNumber evidence="2">3.4.16.4</ecNumber>
    </submittedName>
</protein>
<evidence type="ECO:0000313" key="2">
    <source>
        <dbReference type="EMBL" id="MBB5191964.1"/>
    </source>
</evidence>
<dbReference type="AlphaFoldDB" id="A0A840RHB0"/>
<keyword evidence="2" id="KW-0121">Carboxypeptidase</keyword>
<dbReference type="SUPFAM" id="SSF55166">
    <property type="entry name" value="Hedgehog/DD-peptidase"/>
    <property type="match status" value="1"/>
</dbReference>
<name>A0A840RHB0_9NEIS</name>
<proteinExistence type="predicted"/>
<dbReference type="PANTHER" id="PTHR34385">
    <property type="entry name" value="D-ALANYL-D-ALANINE CARBOXYPEPTIDASE"/>
    <property type="match status" value="1"/>
</dbReference>
<dbReference type="RefSeq" id="WP_184101497.1">
    <property type="nucleotide sequence ID" value="NZ_JACHHN010000005.1"/>
</dbReference>
<organism evidence="2 3">
    <name type="scientific">Silvimonas terrae</name>
    <dbReference type="NCBI Taxonomy" id="300266"/>
    <lineage>
        <taxon>Bacteria</taxon>
        <taxon>Pseudomonadati</taxon>
        <taxon>Pseudomonadota</taxon>
        <taxon>Betaproteobacteria</taxon>
        <taxon>Neisseriales</taxon>
        <taxon>Chitinibacteraceae</taxon>
        <taxon>Silvimonas</taxon>
    </lineage>
</organism>
<keyword evidence="2" id="KW-0378">Hydrolase</keyword>
<dbReference type="InterPro" id="IPR003709">
    <property type="entry name" value="VanY-like_core_dom"/>
</dbReference>
<feature type="domain" description="D-alanyl-D-alanine carboxypeptidase-like core" evidence="1">
    <location>
        <begin position="50"/>
        <end position="175"/>
    </location>
</feature>
<dbReference type="InterPro" id="IPR058193">
    <property type="entry name" value="VanY/YodJ_core_dom"/>
</dbReference>
<keyword evidence="3" id="KW-1185">Reference proteome</keyword>
<comment type="caution">
    <text evidence="2">The sequence shown here is derived from an EMBL/GenBank/DDBJ whole genome shotgun (WGS) entry which is preliminary data.</text>
</comment>
<dbReference type="Pfam" id="PF02557">
    <property type="entry name" value="VanY"/>
    <property type="match status" value="1"/>
</dbReference>
<dbReference type="Gene3D" id="3.30.1380.10">
    <property type="match status" value="1"/>
</dbReference>
<gene>
    <name evidence="2" type="ORF">HNQ50_002701</name>
</gene>
<dbReference type="EMBL" id="JACHHN010000005">
    <property type="protein sequence ID" value="MBB5191964.1"/>
    <property type="molecule type" value="Genomic_DNA"/>
</dbReference>
<evidence type="ECO:0000259" key="1">
    <source>
        <dbReference type="Pfam" id="PF02557"/>
    </source>
</evidence>
<dbReference type="GO" id="GO:0009002">
    <property type="term" value="F:serine-type D-Ala-D-Ala carboxypeptidase activity"/>
    <property type="evidence" value="ECO:0007669"/>
    <property type="project" value="UniProtKB-EC"/>
</dbReference>
<dbReference type="InterPro" id="IPR052179">
    <property type="entry name" value="DD-CPase-like"/>
</dbReference>
<sequence>MTTQPTPALLALWSSLGIQPGWITARGLPLFADADELVAVQGFYPERTFRLTPAAAQAWTGLHAAATADGIDLVLISAWRGIERQVELIRSRLAQGEDIQRILQRLAPPGCSEHHTGRAVDVATPQTTTLDASFADTAAYAWLQQSAARFGFTQSFPQDNVYGYTWEPWHWCYQPELIASLQD</sequence>
<dbReference type="GO" id="GO:0006508">
    <property type="term" value="P:proteolysis"/>
    <property type="evidence" value="ECO:0007669"/>
    <property type="project" value="InterPro"/>
</dbReference>
<dbReference type="CDD" id="cd14852">
    <property type="entry name" value="LD-carboxypeptidase"/>
    <property type="match status" value="1"/>
</dbReference>
<keyword evidence="2" id="KW-0645">Protease</keyword>
<dbReference type="EC" id="3.4.16.4" evidence="2"/>
<dbReference type="PANTHER" id="PTHR34385:SF1">
    <property type="entry name" value="PEPTIDOGLYCAN L-ALANYL-D-GLUTAMATE ENDOPEPTIDASE CWLK"/>
    <property type="match status" value="1"/>
</dbReference>
<dbReference type="Proteomes" id="UP000543030">
    <property type="component" value="Unassembled WGS sequence"/>
</dbReference>
<accession>A0A840RHB0</accession>
<dbReference type="InterPro" id="IPR009045">
    <property type="entry name" value="Zn_M74/Hedgehog-like"/>
</dbReference>
<evidence type="ECO:0000313" key="3">
    <source>
        <dbReference type="Proteomes" id="UP000543030"/>
    </source>
</evidence>